<evidence type="ECO:0000256" key="3">
    <source>
        <dbReference type="ARBA" id="ARBA00009723"/>
    </source>
</evidence>
<name>A0A8H7PIA7_9FUNG</name>
<comment type="similarity">
    <text evidence="3">Belongs to the HTP reductase family.</text>
</comment>
<dbReference type="EC" id="1.1.1.302" evidence="4"/>
<evidence type="ECO:0000313" key="15">
    <source>
        <dbReference type="Proteomes" id="UP000612746"/>
    </source>
</evidence>
<comment type="function">
    <text evidence="1">Catalyzes an early step in riboflavin biosynthesis, the NADPH-dependent reduction of the ribose side chain of 2,5-diamino-6-ribosylamino-4(3H)-pyrimidinone 5'-phosphate, yielding 2,5-diamino-6-ribitylamino-4(3H)-pyrimidinone 5'-phosphate.</text>
</comment>
<dbReference type="InterPro" id="IPR002734">
    <property type="entry name" value="RibDG_C"/>
</dbReference>
<evidence type="ECO:0000256" key="12">
    <source>
        <dbReference type="ARBA" id="ARBA00049020"/>
    </source>
</evidence>
<comment type="catalytic activity">
    <reaction evidence="12">
        <text>2,5-diamino-6-(1-D-ribitylamino)pyrimidin-4(3H)-one 5'-phosphate + NADP(+) = 2,5-diamino-6-(1-D-ribosylamino)pyrimidin-4(3H)-one 5'-phosphate + NADPH + H(+)</text>
        <dbReference type="Rhea" id="RHEA:27278"/>
        <dbReference type="ChEBI" id="CHEBI:15378"/>
        <dbReference type="ChEBI" id="CHEBI:57783"/>
        <dbReference type="ChEBI" id="CHEBI:58349"/>
        <dbReference type="ChEBI" id="CHEBI:58890"/>
        <dbReference type="ChEBI" id="CHEBI:59545"/>
        <dbReference type="EC" id="1.1.1.302"/>
    </reaction>
</comment>
<evidence type="ECO:0000256" key="9">
    <source>
        <dbReference type="ARBA" id="ARBA00030073"/>
    </source>
</evidence>
<evidence type="ECO:0000256" key="10">
    <source>
        <dbReference type="ARBA" id="ARBA00031630"/>
    </source>
</evidence>
<evidence type="ECO:0000256" key="8">
    <source>
        <dbReference type="ARBA" id="ARBA00023002"/>
    </source>
</evidence>
<evidence type="ECO:0000256" key="5">
    <source>
        <dbReference type="ARBA" id="ARBA00015035"/>
    </source>
</evidence>
<accession>A0A8H7PIA7</accession>
<evidence type="ECO:0000256" key="7">
    <source>
        <dbReference type="ARBA" id="ARBA00022857"/>
    </source>
</evidence>
<evidence type="ECO:0000256" key="2">
    <source>
        <dbReference type="ARBA" id="ARBA00005104"/>
    </source>
</evidence>
<keyword evidence="15" id="KW-1185">Reference proteome</keyword>
<keyword evidence="8" id="KW-0560">Oxidoreductase</keyword>
<organism evidence="14 15">
    <name type="scientific">Umbelopsis vinacea</name>
    <dbReference type="NCBI Taxonomy" id="44442"/>
    <lineage>
        <taxon>Eukaryota</taxon>
        <taxon>Fungi</taxon>
        <taxon>Fungi incertae sedis</taxon>
        <taxon>Mucoromycota</taxon>
        <taxon>Mucoromycotina</taxon>
        <taxon>Umbelopsidomycetes</taxon>
        <taxon>Umbelopsidales</taxon>
        <taxon>Umbelopsidaceae</taxon>
        <taxon>Umbelopsis</taxon>
    </lineage>
</organism>
<keyword evidence="6" id="KW-0686">Riboflavin biosynthesis</keyword>
<dbReference type="InterPro" id="IPR050765">
    <property type="entry name" value="Riboflavin_Biosynth_HTPR"/>
</dbReference>
<reference evidence="14" key="1">
    <citation type="submission" date="2020-12" db="EMBL/GenBank/DDBJ databases">
        <title>Metabolic potential, ecology and presence of endohyphal bacteria is reflected in genomic diversity of Mucoromycotina.</title>
        <authorList>
            <person name="Muszewska A."/>
            <person name="Okrasinska A."/>
            <person name="Steczkiewicz K."/>
            <person name="Drgas O."/>
            <person name="Orlowska M."/>
            <person name="Perlinska-Lenart U."/>
            <person name="Aleksandrzak-Piekarczyk T."/>
            <person name="Szatraj K."/>
            <person name="Zielenkiewicz U."/>
            <person name="Pilsyk S."/>
            <person name="Malc E."/>
            <person name="Mieczkowski P."/>
            <person name="Kruszewska J.S."/>
            <person name="Biernat P."/>
            <person name="Pawlowska J."/>
        </authorList>
    </citation>
    <scope>NUCLEOTIDE SEQUENCE</scope>
    <source>
        <strain evidence="14">WA0000051536</strain>
    </source>
</reference>
<evidence type="ECO:0000256" key="11">
    <source>
        <dbReference type="ARBA" id="ARBA00047550"/>
    </source>
</evidence>
<dbReference type="SUPFAM" id="SSF53597">
    <property type="entry name" value="Dihydrofolate reductase-like"/>
    <property type="match status" value="1"/>
</dbReference>
<dbReference type="AlphaFoldDB" id="A0A8H7PIA7"/>
<gene>
    <name evidence="14" type="ORF">INT44_006847</name>
</gene>
<proteinExistence type="inferred from homology"/>
<evidence type="ECO:0000256" key="1">
    <source>
        <dbReference type="ARBA" id="ARBA00003555"/>
    </source>
</evidence>
<dbReference type="GO" id="GO:0008703">
    <property type="term" value="F:5-amino-6-(5-phosphoribosylamino)uracil reductase activity"/>
    <property type="evidence" value="ECO:0007669"/>
    <property type="project" value="InterPro"/>
</dbReference>
<dbReference type="GO" id="GO:0009231">
    <property type="term" value="P:riboflavin biosynthetic process"/>
    <property type="evidence" value="ECO:0007669"/>
    <property type="project" value="UniProtKB-KW"/>
</dbReference>
<dbReference type="Gene3D" id="3.40.430.10">
    <property type="entry name" value="Dihydrofolate Reductase, subunit A"/>
    <property type="match status" value="1"/>
</dbReference>
<dbReference type="EMBL" id="JAEPRA010000016">
    <property type="protein sequence ID" value="KAG2174584.1"/>
    <property type="molecule type" value="Genomic_DNA"/>
</dbReference>
<dbReference type="Pfam" id="PF01872">
    <property type="entry name" value="RibD_C"/>
    <property type="match status" value="1"/>
</dbReference>
<comment type="pathway">
    <text evidence="2">Cofactor biosynthesis; riboflavin biosynthesis.</text>
</comment>
<dbReference type="Proteomes" id="UP000612746">
    <property type="component" value="Unassembled WGS sequence"/>
</dbReference>
<dbReference type="InterPro" id="IPR024072">
    <property type="entry name" value="DHFR-like_dom_sf"/>
</dbReference>
<evidence type="ECO:0000259" key="13">
    <source>
        <dbReference type="Pfam" id="PF01872"/>
    </source>
</evidence>
<feature type="domain" description="Bacterial bifunctional deaminase-reductase C-terminal" evidence="13">
    <location>
        <begin position="25"/>
        <end position="219"/>
    </location>
</feature>
<dbReference type="PANTHER" id="PTHR38011">
    <property type="entry name" value="DIHYDROFOLATE REDUCTASE FAMILY PROTEIN (AFU_ORTHOLOGUE AFUA_8G06820)"/>
    <property type="match status" value="1"/>
</dbReference>
<protein>
    <recommendedName>
        <fullName evidence="5">2,5-diamino-6-ribosylamino-4(3H)-pyrimidinone 5'-phosphate reductase</fullName>
        <ecNumber evidence="4">1.1.1.302</ecNumber>
    </recommendedName>
    <alternativeName>
        <fullName evidence="10">2,5-diamino-6-(5-phospho-D-ribosylamino)pyrimidin-4(3H)-one reductase</fullName>
    </alternativeName>
    <alternativeName>
        <fullName evidence="9">2,5-diamino-6-ribitylamino-4(3H)-pyrimidinone 5'-phosphate synthase</fullName>
    </alternativeName>
</protein>
<sequence length="294" mass="32514">MTRTAEQAWDFLQPLYAENLTDRLHVTLTYAQSMDGIIAGPQGQQILISGKDSMVMTHALRLNVDGIIIGINTLINDSPRLTGRADYVGEDYLATHKQPTPVVLDTKLRFPLDALLLKNAATKQGKPPIIFTGVDQRDDKYSAQWRQLEDAGAHIYTVGVDTSGHLNLEEVCQNLKSRGMERVMIEGGASVIKTCLASFGLLDAVVVTIAPTWIGNGITIQNPLSKEVSCFEISKYEDIFGKLTHSLVALNANVQQRAIPTIRSRRGYGSQHFELVGRQYDETSYISSTLCQEF</sequence>
<evidence type="ECO:0000256" key="6">
    <source>
        <dbReference type="ARBA" id="ARBA00022619"/>
    </source>
</evidence>
<comment type="caution">
    <text evidence="14">The sequence shown here is derived from an EMBL/GenBank/DDBJ whole genome shotgun (WGS) entry which is preliminary data.</text>
</comment>
<comment type="catalytic activity">
    <reaction evidence="11">
        <text>2,5-diamino-6-(1-D-ribitylamino)pyrimidin-4(3H)-one 5'-phosphate + NAD(+) = 2,5-diamino-6-(1-D-ribosylamino)pyrimidin-4(3H)-one 5'-phosphate + NADH + H(+)</text>
        <dbReference type="Rhea" id="RHEA:27274"/>
        <dbReference type="ChEBI" id="CHEBI:15378"/>
        <dbReference type="ChEBI" id="CHEBI:57540"/>
        <dbReference type="ChEBI" id="CHEBI:57945"/>
        <dbReference type="ChEBI" id="CHEBI:58890"/>
        <dbReference type="ChEBI" id="CHEBI:59545"/>
        <dbReference type="EC" id="1.1.1.302"/>
    </reaction>
</comment>
<keyword evidence="7" id="KW-0521">NADP</keyword>
<dbReference type="OrthoDB" id="5432at2759"/>
<evidence type="ECO:0000313" key="14">
    <source>
        <dbReference type="EMBL" id="KAG2174584.1"/>
    </source>
</evidence>
<evidence type="ECO:0000256" key="4">
    <source>
        <dbReference type="ARBA" id="ARBA00012851"/>
    </source>
</evidence>
<dbReference type="PANTHER" id="PTHR38011:SF7">
    <property type="entry name" value="2,5-DIAMINO-6-RIBOSYLAMINO-4(3H)-PYRIMIDINONE 5'-PHOSPHATE REDUCTASE"/>
    <property type="match status" value="1"/>
</dbReference>